<dbReference type="GO" id="GO:0003735">
    <property type="term" value="F:structural constituent of ribosome"/>
    <property type="evidence" value="ECO:0007669"/>
    <property type="project" value="EnsemblFungi"/>
</dbReference>
<keyword evidence="5" id="KW-0687">Ribonucleoprotein</keyword>
<evidence type="ECO:0000256" key="4">
    <source>
        <dbReference type="ARBA" id="ARBA00023128"/>
    </source>
</evidence>
<dbReference type="Proteomes" id="UP000006310">
    <property type="component" value="Chromosome 4"/>
</dbReference>
<reference evidence="10" key="2">
    <citation type="submission" date="2012-08" db="EMBL/GenBank/DDBJ databases">
        <title>Genome sequence of Kazachstania naganishii.</title>
        <authorList>
            <person name="Gordon J.L."/>
            <person name="Armisen D."/>
            <person name="Proux-Wera E."/>
            <person name="OhEigeartaigh S.S."/>
            <person name="Byrne K.P."/>
            <person name="Wolfe K.H."/>
        </authorList>
    </citation>
    <scope>NUCLEOTIDE SEQUENCE [LARGE SCALE GENOMIC DNA]</scope>
    <source>
        <strain evidence="10">ATCC MYA-139 / BCRC 22969 / CBS 8797 / CCRC 22969 / KCTC 17520 / NBRC 10181 / NCYC 3082</strain>
    </source>
</reference>
<dbReference type="eggNOG" id="KOG3291">
    <property type="taxonomic scope" value="Eukaryota"/>
</dbReference>
<keyword evidence="10" id="KW-1185">Reference proteome</keyword>
<dbReference type="InterPro" id="IPR036823">
    <property type="entry name" value="Ribosomal_uS7_dom_sf"/>
</dbReference>
<dbReference type="PANTHER" id="PTHR11205">
    <property type="entry name" value="RIBOSOMAL PROTEIN S7"/>
    <property type="match status" value="1"/>
</dbReference>
<comment type="function">
    <text evidence="6">Component of the mitochondrial ribosome (mitoribosome), a dedicated translation machinery responsible for the synthesis of mitochondrial genome-encoded proteins, including at least some of the essential transmembrane subunits of the mitochondrial respiratory chain. The mitoribosomes are attached to the mitochondrial inner membrane and translation products are cotranslationally integrated into the membrane.</text>
</comment>
<dbReference type="GO" id="GO:0006412">
    <property type="term" value="P:translation"/>
    <property type="evidence" value="ECO:0007669"/>
    <property type="project" value="InterPro"/>
</dbReference>
<evidence type="ECO:0000256" key="5">
    <source>
        <dbReference type="ARBA" id="ARBA00023274"/>
    </source>
</evidence>
<dbReference type="GeneID" id="34525568"/>
<sequence length="270" mass="30662">MRRTVQLLDPLKRVHVSCRSGLLYSTVPIARTSPQRHTLQRFQSTTTAAPEKEELSTLTDEEVDSWLHSINDLRAQFRRDGFTPDDFAGTTGATESLTLAKEAQKLINPEFKPTQEQIDEFEQLRGKPIPKRKDPILEHVTNMIMRHGKKQLAERTLSRALYIVFCKTRKDPVELLKKSLDDLAPLMIVKTFNTGVAKAAVIPVPLNQRQRHRIAWKWIMEGANGRVSSDFAVRLGEELVSVANGSSSGFDKRDQLHKTAIAHRSYIKLK</sequence>
<dbReference type="Gene3D" id="1.10.455.10">
    <property type="entry name" value="Ribosomal protein S7 domain"/>
    <property type="match status" value="1"/>
</dbReference>
<keyword evidence="4" id="KW-0496">Mitochondrion</keyword>
<dbReference type="OMA" id="HVTNMIM"/>
<evidence type="ECO:0000256" key="1">
    <source>
        <dbReference type="ARBA" id="ARBA00004173"/>
    </source>
</evidence>
<dbReference type="RefSeq" id="XP_022464125.1">
    <property type="nucleotide sequence ID" value="XM_022607539.1"/>
</dbReference>
<dbReference type="InterPro" id="IPR000235">
    <property type="entry name" value="Ribosomal_uS7"/>
</dbReference>
<evidence type="ECO:0000256" key="3">
    <source>
        <dbReference type="ARBA" id="ARBA00022980"/>
    </source>
</evidence>
<dbReference type="GO" id="GO:0005763">
    <property type="term" value="C:mitochondrial small ribosomal subunit"/>
    <property type="evidence" value="ECO:0007669"/>
    <property type="project" value="EnsemblFungi"/>
</dbReference>
<dbReference type="InterPro" id="IPR047988">
    <property type="entry name" value="Ribosomal_uS7m_fungi"/>
</dbReference>
<comment type="similarity">
    <text evidence="2">Belongs to the universal ribosomal protein uS7 family.</text>
</comment>
<dbReference type="KEGG" id="kng:KNAG_0D01270"/>
<name>J7S5J6_HUIN7</name>
<evidence type="ECO:0000313" key="9">
    <source>
        <dbReference type="EMBL" id="CCK69879.1"/>
    </source>
</evidence>
<organism evidence="9 10">
    <name type="scientific">Huiozyma naganishii (strain ATCC MYA-139 / BCRC 22969 / CBS 8797 / KCTC 17520 / NBRC 10181 / NCYC 3082 / Yp74L-3)</name>
    <name type="common">Yeast</name>
    <name type="synonym">Kazachstania naganishii</name>
    <dbReference type="NCBI Taxonomy" id="1071383"/>
    <lineage>
        <taxon>Eukaryota</taxon>
        <taxon>Fungi</taxon>
        <taxon>Dikarya</taxon>
        <taxon>Ascomycota</taxon>
        <taxon>Saccharomycotina</taxon>
        <taxon>Saccharomycetes</taxon>
        <taxon>Saccharomycetales</taxon>
        <taxon>Saccharomycetaceae</taxon>
        <taxon>Huiozyma</taxon>
    </lineage>
</organism>
<dbReference type="EMBL" id="HE978317">
    <property type="protein sequence ID" value="CCK69879.1"/>
    <property type="molecule type" value="Genomic_DNA"/>
</dbReference>
<dbReference type="HOGENOM" id="CLU_049057_2_1_1"/>
<dbReference type="CDD" id="cd14868">
    <property type="entry name" value="uS7_Mitochondria_Fungi"/>
    <property type="match status" value="1"/>
</dbReference>
<evidence type="ECO:0000259" key="8">
    <source>
        <dbReference type="Pfam" id="PF00177"/>
    </source>
</evidence>
<reference evidence="9 10" key="1">
    <citation type="journal article" date="2011" name="Proc. Natl. Acad. Sci. U.S.A.">
        <title>Evolutionary erosion of yeast sex chromosomes by mating-type switching accidents.</title>
        <authorList>
            <person name="Gordon J.L."/>
            <person name="Armisen D."/>
            <person name="Proux-Wera E."/>
            <person name="Oheigeartaigh S.S."/>
            <person name="Byrne K.P."/>
            <person name="Wolfe K.H."/>
        </authorList>
    </citation>
    <scope>NUCLEOTIDE SEQUENCE [LARGE SCALE GENOMIC DNA]</scope>
    <source>
        <strain evidence="10">ATCC MYA-139 / BCRC 22969 / CBS 8797 / CCRC 22969 / KCTC 17520 / NBRC 10181 / NCYC 3082</strain>
    </source>
</reference>
<gene>
    <name evidence="9" type="primary">KNAG0D01270</name>
    <name evidence="9" type="ordered locus">KNAG_0D01270</name>
</gene>
<keyword evidence="3" id="KW-0689">Ribosomal protein</keyword>
<dbReference type="SUPFAM" id="SSF47973">
    <property type="entry name" value="Ribosomal protein S7"/>
    <property type="match status" value="1"/>
</dbReference>
<proteinExistence type="inferred from homology"/>
<dbReference type="AlphaFoldDB" id="J7S5J6"/>
<dbReference type="STRING" id="1071383.J7S5J6"/>
<evidence type="ECO:0000256" key="7">
    <source>
        <dbReference type="ARBA" id="ARBA00039306"/>
    </source>
</evidence>
<dbReference type="InterPro" id="IPR023798">
    <property type="entry name" value="Ribosomal_uS7_dom"/>
</dbReference>
<evidence type="ECO:0000313" key="10">
    <source>
        <dbReference type="Proteomes" id="UP000006310"/>
    </source>
</evidence>
<protein>
    <recommendedName>
        <fullName evidence="7">Small ribosomal subunit protein uS7m</fullName>
    </recommendedName>
</protein>
<comment type="subcellular location">
    <subcellularLocation>
        <location evidence="1">Mitochondrion</location>
    </subcellularLocation>
</comment>
<dbReference type="OrthoDB" id="9972728at2759"/>
<feature type="domain" description="Small ribosomal subunit protein uS7" evidence="8">
    <location>
        <begin position="127"/>
        <end position="264"/>
    </location>
</feature>
<accession>J7S5J6</accession>
<evidence type="ECO:0000256" key="2">
    <source>
        <dbReference type="ARBA" id="ARBA00007151"/>
    </source>
</evidence>
<dbReference type="Pfam" id="PF00177">
    <property type="entry name" value="Ribosomal_S7"/>
    <property type="match status" value="1"/>
</dbReference>
<evidence type="ECO:0000256" key="6">
    <source>
        <dbReference type="ARBA" id="ARBA00037226"/>
    </source>
</evidence>
<dbReference type="FunFam" id="1.10.455.10:FF:000006">
    <property type="entry name" value="37S ribosomal protein S7, mitochondrial"/>
    <property type="match status" value="1"/>
</dbReference>